<evidence type="ECO:0000256" key="1">
    <source>
        <dbReference type="SAM" id="Coils"/>
    </source>
</evidence>
<dbReference type="Proteomes" id="UP001175226">
    <property type="component" value="Unassembled WGS sequence"/>
</dbReference>
<dbReference type="AlphaFoldDB" id="A0AA39JRF5"/>
<accession>A0AA39JRF5</accession>
<name>A0AA39JRF5_9AGAR</name>
<proteinExistence type="predicted"/>
<evidence type="ECO:0000313" key="3">
    <source>
        <dbReference type="Proteomes" id="UP001175226"/>
    </source>
</evidence>
<evidence type="ECO:0000313" key="2">
    <source>
        <dbReference type="EMBL" id="KAK0446610.1"/>
    </source>
</evidence>
<keyword evidence="1" id="KW-0175">Coiled coil</keyword>
<feature type="non-terminal residue" evidence="2">
    <location>
        <position position="1"/>
    </location>
</feature>
<feature type="coiled-coil region" evidence="1">
    <location>
        <begin position="89"/>
        <end position="116"/>
    </location>
</feature>
<keyword evidence="3" id="KW-1185">Reference proteome</keyword>
<organism evidence="2 3">
    <name type="scientific">Armillaria borealis</name>
    <dbReference type="NCBI Taxonomy" id="47425"/>
    <lineage>
        <taxon>Eukaryota</taxon>
        <taxon>Fungi</taxon>
        <taxon>Dikarya</taxon>
        <taxon>Basidiomycota</taxon>
        <taxon>Agaricomycotina</taxon>
        <taxon>Agaricomycetes</taxon>
        <taxon>Agaricomycetidae</taxon>
        <taxon>Agaricales</taxon>
        <taxon>Marasmiineae</taxon>
        <taxon>Physalacriaceae</taxon>
        <taxon>Armillaria</taxon>
    </lineage>
</organism>
<reference evidence="2" key="1">
    <citation type="submission" date="2023-06" db="EMBL/GenBank/DDBJ databases">
        <authorList>
            <consortium name="Lawrence Berkeley National Laboratory"/>
            <person name="Ahrendt S."/>
            <person name="Sahu N."/>
            <person name="Indic B."/>
            <person name="Wong-Bajracharya J."/>
            <person name="Merenyi Z."/>
            <person name="Ke H.-M."/>
            <person name="Monk M."/>
            <person name="Kocsube S."/>
            <person name="Drula E."/>
            <person name="Lipzen A."/>
            <person name="Balint B."/>
            <person name="Henrissat B."/>
            <person name="Andreopoulos B."/>
            <person name="Martin F.M."/>
            <person name="Harder C.B."/>
            <person name="Rigling D."/>
            <person name="Ford K.L."/>
            <person name="Foster G.D."/>
            <person name="Pangilinan J."/>
            <person name="Papanicolaou A."/>
            <person name="Barry K."/>
            <person name="LaButti K."/>
            <person name="Viragh M."/>
            <person name="Koriabine M."/>
            <person name="Yan M."/>
            <person name="Riley R."/>
            <person name="Champramary S."/>
            <person name="Plett K.L."/>
            <person name="Tsai I.J."/>
            <person name="Slot J."/>
            <person name="Sipos G."/>
            <person name="Plett J."/>
            <person name="Nagy L.G."/>
            <person name="Grigoriev I.V."/>
        </authorList>
    </citation>
    <scope>NUCLEOTIDE SEQUENCE</scope>
    <source>
        <strain evidence="2">FPL87.14</strain>
    </source>
</reference>
<comment type="caution">
    <text evidence="2">The sequence shown here is derived from an EMBL/GenBank/DDBJ whole genome shotgun (WGS) entry which is preliminary data.</text>
</comment>
<gene>
    <name evidence="2" type="ORF">EV421DRAFT_1733892</name>
</gene>
<protein>
    <recommendedName>
        <fullName evidence="4">Zn(2)-C6 fungal-type domain-containing protein</fullName>
    </recommendedName>
</protein>
<evidence type="ECO:0008006" key="4">
    <source>
        <dbReference type="Google" id="ProtNLM"/>
    </source>
</evidence>
<dbReference type="EMBL" id="JAUEPT010000013">
    <property type="protein sequence ID" value="KAK0446610.1"/>
    <property type="molecule type" value="Genomic_DNA"/>
</dbReference>
<sequence>MVESGEEGNVSVGLSMPKHLKMEPKPMAQDKVFTGSGRCGKCHTDKAVCFVRGGVCTCQRCCVKKARCTFNKGGEDSGAAESTSVLEILQDISARLVHLENKVEAIADRVEDLINDYDVNNEVKYPKDFIPKSVKAEFEASRMELRKMGDIYCEVLREVAKQRLDRDMALIKAEGLQALSSEMPLGVEDPYEILNKSFWIGTI</sequence>